<accession>A0A8J1KLE5</accession>
<dbReference type="OrthoDB" id="9909727at2759"/>
<dbReference type="SUPFAM" id="SSF52266">
    <property type="entry name" value="SGNH hydrolase"/>
    <property type="match status" value="1"/>
</dbReference>
<comment type="catalytic activity">
    <reaction evidence="3">
        <text>1-O-hexadecyl-2-acetyl-sn-glycero-3-phosphate + H2O = 1-O-hexadecyl-sn-glycero-3-phosphate + acetate + H(+)</text>
        <dbReference type="Rhea" id="RHEA:41704"/>
        <dbReference type="ChEBI" id="CHEBI:15377"/>
        <dbReference type="ChEBI" id="CHEBI:15378"/>
        <dbReference type="ChEBI" id="CHEBI:30089"/>
        <dbReference type="ChEBI" id="CHEBI:77580"/>
        <dbReference type="ChEBI" id="CHEBI:78385"/>
    </reaction>
    <physiologicalReaction direction="left-to-right" evidence="3">
        <dbReference type="Rhea" id="RHEA:41705"/>
    </physiologicalReaction>
</comment>
<feature type="domain" description="SGNH hydrolase-type esterase" evidence="5">
    <location>
        <begin position="10"/>
        <end position="174"/>
    </location>
</feature>
<dbReference type="GeneID" id="108708941"/>
<dbReference type="EC" id="3.1.1.47" evidence="1"/>
<dbReference type="CDD" id="cd00229">
    <property type="entry name" value="SGNH_hydrolase"/>
    <property type="match status" value="1"/>
</dbReference>
<comment type="catalytic activity">
    <reaction evidence="2">
        <text>1-O-hexadecyl-2-acetyl-sn-glycero-3-phosphocholine + H2O = 1-O-hexadecyl-sn-glycero-3-phosphocholine + acetate + H(+)</text>
        <dbReference type="Rhea" id="RHEA:40479"/>
        <dbReference type="ChEBI" id="CHEBI:15377"/>
        <dbReference type="ChEBI" id="CHEBI:15378"/>
        <dbReference type="ChEBI" id="CHEBI:30089"/>
        <dbReference type="ChEBI" id="CHEBI:44811"/>
        <dbReference type="ChEBI" id="CHEBI:64496"/>
    </reaction>
    <physiologicalReaction direction="left-to-right" evidence="2">
        <dbReference type="Rhea" id="RHEA:40480"/>
    </physiologicalReaction>
</comment>
<evidence type="ECO:0000313" key="7">
    <source>
        <dbReference type="RefSeq" id="XP_041417064.1"/>
    </source>
</evidence>
<dbReference type="KEGG" id="xla:108708941"/>
<evidence type="ECO:0000256" key="1">
    <source>
        <dbReference type="ARBA" id="ARBA00013201"/>
    </source>
</evidence>
<evidence type="ECO:0000313" key="6">
    <source>
        <dbReference type="Proteomes" id="UP000186698"/>
    </source>
</evidence>
<dbReference type="RefSeq" id="XP_041417064.1">
    <property type="nucleotide sequence ID" value="XM_041561130.1"/>
</dbReference>
<sequence length="200" mass="22368">MGGSSVIWIVGDSCIARAHQRLQIYPPGTLLSFLPTQVVIQWFGVGGMRWEQVLLKFAAQMRIAMPPDILVVHCGGNDLGRVSQRELIRVMRCDLERIMQLAPNVKIVFSEMVSRIHWRFVNTWEAIERSRKVINKQSAGIVRKMGGFIVRHKYVVTGDPGYYLKDGVHLSQVGLDIFVLGLQDGIERALGECVGGARPA</sequence>
<dbReference type="Pfam" id="PF13472">
    <property type="entry name" value="Lipase_GDSL_2"/>
    <property type="match status" value="1"/>
</dbReference>
<evidence type="ECO:0000256" key="3">
    <source>
        <dbReference type="ARBA" id="ARBA00035804"/>
    </source>
</evidence>
<dbReference type="InterPro" id="IPR036514">
    <property type="entry name" value="SGNH_hydro_sf"/>
</dbReference>
<proteinExistence type="predicted"/>
<keyword evidence="6" id="KW-1185">Reference proteome</keyword>
<reference evidence="7" key="1">
    <citation type="submission" date="2025-08" db="UniProtKB">
        <authorList>
            <consortium name="RefSeq"/>
        </authorList>
    </citation>
    <scope>IDENTIFICATION</scope>
    <source>
        <strain evidence="7">J_2021</strain>
        <tissue evidence="7">Erythrocytes</tissue>
    </source>
</reference>
<gene>
    <name evidence="7" type="primary">LOC108708941</name>
</gene>
<dbReference type="Gene3D" id="3.40.50.1110">
    <property type="entry name" value="SGNH hydrolase"/>
    <property type="match status" value="1"/>
</dbReference>
<evidence type="ECO:0000259" key="5">
    <source>
        <dbReference type="Pfam" id="PF13472"/>
    </source>
</evidence>
<evidence type="ECO:0000256" key="4">
    <source>
        <dbReference type="ARBA" id="ARBA00048078"/>
    </source>
</evidence>
<organism evidence="6 7">
    <name type="scientific">Xenopus laevis</name>
    <name type="common">African clawed frog</name>
    <dbReference type="NCBI Taxonomy" id="8355"/>
    <lineage>
        <taxon>Eukaryota</taxon>
        <taxon>Metazoa</taxon>
        <taxon>Chordata</taxon>
        <taxon>Craniata</taxon>
        <taxon>Vertebrata</taxon>
        <taxon>Euteleostomi</taxon>
        <taxon>Amphibia</taxon>
        <taxon>Batrachia</taxon>
        <taxon>Anura</taxon>
        <taxon>Pipoidea</taxon>
        <taxon>Pipidae</taxon>
        <taxon>Xenopodinae</taxon>
        <taxon>Xenopus</taxon>
        <taxon>Xenopus</taxon>
    </lineage>
</organism>
<dbReference type="InterPro" id="IPR013830">
    <property type="entry name" value="SGNH_hydro"/>
</dbReference>
<dbReference type="GO" id="GO:0003847">
    <property type="term" value="F:1-alkyl-2-acetylglycerophosphocholine esterase activity"/>
    <property type="evidence" value="ECO:0007669"/>
    <property type="project" value="UniProtKB-EC"/>
</dbReference>
<evidence type="ECO:0000256" key="2">
    <source>
        <dbReference type="ARBA" id="ARBA00023721"/>
    </source>
</evidence>
<dbReference type="AlphaFoldDB" id="A0A8J1KLE5"/>
<name>A0A8J1KLE5_XENLA</name>
<protein>
    <recommendedName>
        <fullName evidence="1">1-alkyl-2-acetylglycerophosphocholine esterase</fullName>
        <ecNumber evidence="1">3.1.1.47</ecNumber>
    </recommendedName>
</protein>
<dbReference type="Proteomes" id="UP000186698">
    <property type="component" value="Chromosome 4S"/>
</dbReference>
<comment type="catalytic activity">
    <reaction evidence="4">
        <text>a 1-O-alkyl-2-acetyl-sn-glycero-3-phosphocholine + H2O = a 1-O-alkyl-sn-glycero-3-phosphocholine + acetate + H(+)</text>
        <dbReference type="Rhea" id="RHEA:17777"/>
        <dbReference type="ChEBI" id="CHEBI:15377"/>
        <dbReference type="ChEBI" id="CHEBI:15378"/>
        <dbReference type="ChEBI" id="CHEBI:30089"/>
        <dbReference type="ChEBI" id="CHEBI:30909"/>
        <dbReference type="ChEBI" id="CHEBI:36707"/>
        <dbReference type="EC" id="3.1.1.47"/>
    </reaction>
    <physiologicalReaction direction="left-to-right" evidence="4">
        <dbReference type="Rhea" id="RHEA:17778"/>
    </physiologicalReaction>
</comment>